<comment type="caution">
    <text evidence="2">The sequence shown here is derived from an EMBL/GenBank/DDBJ whole genome shotgun (WGS) entry which is preliminary data.</text>
</comment>
<dbReference type="Proteomes" id="UP001168694">
    <property type="component" value="Unassembled WGS sequence"/>
</dbReference>
<reference evidence="2" key="1">
    <citation type="submission" date="2023-06" db="EMBL/GenBank/DDBJ databases">
        <title>Draft Genome Sequences of Representative Paenibacillus Polymyxa, Bacillus cereus, Fictibacillus sp., and Brevibacillus agri Strains Isolated from Amazonian Dark Earth.</title>
        <authorList>
            <person name="Pellegrinetti T.A."/>
            <person name="Cunha I.C.M."/>
            <person name="Chaves M.G."/>
            <person name="Freitas A.S."/>
            <person name="Silva A.V.R."/>
            <person name="Tsai S.M."/>
            <person name="Mendes L.W."/>
        </authorList>
    </citation>
    <scope>NUCLEOTIDE SEQUENCE</scope>
    <source>
        <strain evidence="2">CENA-BCM004</strain>
    </source>
</reference>
<dbReference type="EMBL" id="JAUHLN010000002">
    <property type="protein sequence ID" value="MDN4073156.1"/>
    <property type="molecule type" value="Genomic_DNA"/>
</dbReference>
<dbReference type="CDD" id="cd07041">
    <property type="entry name" value="STAS_RsbR_RsbS_like"/>
    <property type="match status" value="1"/>
</dbReference>
<keyword evidence="3" id="KW-1185">Reference proteome</keyword>
<dbReference type="InterPro" id="IPR002645">
    <property type="entry name" value="STAS_dom"/>
</dbReference>
<accession>A0ABT8E5J1</accession>
<feature type="domain" description="STAS" evidence="1">
    <location>
        <begin position="1"/>
        <end position="112"/>
    </location>
</feature>
<name>A0ABT8E5J1_9BACL</name>
<dbReference type="Pfam" id="PF01740">
    <property type="entry name" value="STAS"/>
    <property type="match status" value="1"/>
</dbReference>
<protein>
    <submittedName>
        <fullName evidence="2">STAS domain-containing protein</fullName>
    </submittedName>
</protein>
<organism evidence="2 3">
    <name type="scientific">Fictibacillus terranigra</name>
    <dbReference type="NCBI Taxonomy" id="3058424"/>
    <lineage>
        <taxon>Bacteria</taxon>
        <taxon>Bacillati</taxon>
        <taxon>Bacillota</taxon>
        <taxon>Bacilli</taxon>
        <taxon>Bacillales</taxon>
        <taxon>Fictibacillaceae</taxon>
        <taxon>Fictibacillus</taxon>
    </lineage>
</organism>
<gene>
    <name evidence="2" type="ORF">QYF49_09070</name>
</gene>
<dbReference type="InterPro" id="IPR051932">
    <property type="entry name" value="Bact_StressResp_Reg"/>
</dbReference>
<dbReference type="SUPFAM" id="SSF52091">
    <property type="entry name" value="SpoIIaa-like"/>
    <property type="match status" value="1"/>
</dbReference>
<evidence type="ECO:0000259" key="1">
    <source>
        <dbReference type="PROSITE" id="PS50801"/>
    </source>
</evidence>
<sequence>MSIPILKINESLLVSIQEVLDGQSALQLQEDLLNKIQSANATGIVVDMSLVELVDSFIAKILVDIVNMSDLMGAKVILTGVQPPVAITLNEMGISLKNISTALDVEQGIESLKAPTGSLEN</sequence>
<dbReference type="PANTHER" id="PTHR33745:SF1">
    <property type="entry name" value="RSBT ANTAGONIST PROTEIN RSBS"/>
    <property type="match status" value="1"/>
</dbReference>
<evidence type="ECO:0000313" key="2">
    <source>
        <dbReference type="EMBL" id="MDN4073156.1"/>
    </source>
</evidence>
<evidence type="ECO:0000313" key="3">
    <source>
        <dbReference type="Proteomes" id="UP001168694"/>
    </source>
</evidence>
<dbReference type="RefSeq" id="WP_290399299.1">
    <property type="nucleotide sequence ID" value="NZ_JAUHLN010000002.1"/>
</dbReference>
<dbReference type="PANTHER" id="PTHR33745">
    <property type="entry name" value="RSBT ANTAGONIST PROTEIN RSBS-RELATED"/>
    <property type="match status" value="1"/>
</dbReference>
<dbReference type="InterPro" id="IPR036513">
    <property type="entry name" value="STAS_dom_sf"/>
</dbReference>
<proteinExistence type="predicted"/>
<dbReference type="Gene3D" id="3.30.750.24">
    <property type="entry name" value="STAS domain"/>
    <property type="match status" value="1"/>
</dbReference>
<dbReference type="PROSITE" id="PS50801">
    <property type="entry name" value="STAS"/>
    <property type="match status" value="1"/>
</dbReference>